<evidence type="ECO:0000256" key="8">
    <source>
        <dbReference type="ARBA" id="ARBA00023065"/>
    </source>
</evidence>
<keyword evidence="9 13" id="KW-0472">Membrane</keyword>
<name>A0A5E4MCY3_9HEMI</name>
<feature type="transmembrane region" description="Helical" evidence="13">
    <location>
        <begin position="321"/>
        <end position="342"/>
    </location>
</feature>
<organism evidence="16 17">
    <name type="scientific">Cinara cedri</name>
    <dbReference type="NCBI Taxonomy" id="506608"/>
    <lineage>
        <taxon>Eukaryota</taxon>
        <taxon>Metazoa</taxon>
        <taxon>Ecdysozoa</taxon>
        <taxon>Arthropoda</taxon>
        <taxon>Hexapoda</taxon>
        <taxon>Insecta</taxon>
        <taxon>Pterygota</taxon>
        <taxon>Neoptera</taxon>
        <taxon>Paraneoptera</taxon>
        <taxon>Hemiptera</taxon>
        <taxon>Sternorrhyncha</taxon>
        <taxon>Aphidomorpha</taxon>
        <taxon>Aphidoidea</taxon>
        <taxon>Aphididae</taxon>
        <taxon>Lachninae</taxon>
        <taxon>Cinara</taxon>
    </lineage>
</organism>
<evidence type="ECO:0000256" key="2">
    <source>
        <dbReference type="ARBA" id="ARBA00004651"/>
    </source>
</evidence>
<evidence type="ECO:0000256" key="1">
    <source>
        <dbReference type="ARBA" id="ARBA00004337"/>
    </source>
</evidence>
<dbReference type="GO" id="GO:0010008">
    <property type="term" value="C:endosome membrane"/>
    <property type="evidence" value="ECO:0007669"/>
    <property type="project" value="UniProtKB-SubCell"/>
</dbReference>
<dbReference type="Pfam" id="PF21381">
    <property type="entry name" value="MCLN_ECD"/>
    <property type="match status" value="1"/>
</dbReference>
<evidence type="ECO:0000256" key="10">
    <source>
        <dbReference type="ARBA" id="ARBA00023157"/>
    </source>
</evidence>
<dbReference type="EMBL" id="CABPRJ010000505">
    <property type="protein sequence ID" value="VVC30120.1"/>
    <property type="molecule type" value="Genomic_DNA"/>
</dbReference>
<dbReference type="GO" id="GO:0005765">
    <property type="term" value="C:lysosomal membrane"/>
    <property type="evidence" value="ECO:0007669"/>
    <property type="project" value="TreeGrafter"/>
</dbReference>
<feature type="transmembrane region" description="Helical" evidence="13">
    <location>
        <begin position="449"/>
        <end position="470"/>
    </location>
</feature>
<keyword evidence="6" id="KW-0967">Endosome</keyword>
<accession>A0A5E4MCY3</accession>
<dbReference type="CDD" id="cd21050">
    <property type="entry name" value="ELD_TRPML"/>
    <property type="match status" value="1"/>
</dbReference>
<evidence type="ECO:0000256" key="4">
    <source>
        <dbReference type="ARBA" id="ARBA00022475"/>
    </source>
</evidence>
<feature type="transmembrane region" description="Helical" evidence="13">
    <location>
        <begin position="516"/>
        <end position="538"/>
    </location>
</feature>
<keyword evidence="3" id="KW-0813">Transport</keyword>
<dbReference type="GO" id="GO:0005886">
    <property type="term" value="C:plasma membrane"/>
    <property type="evidence" value="ECO:0007669"/>
    <property type="project" value="UniProtKB-SubCell"/>
</dbReference>
<evidence type="ECO:0000256" key="5">
    <source>
        <dbReference type="ARBA" id="ARBA00022692"/>
    </source>
</evidence>
<feature type="domain" description="Polycystin cation channel PKD1/PKD2" evidence="14">
    <location>
        <begin position="412"/>
        <end position="544"/>
    </location>
</feature>
<reference evidence="16 17" key="1">
    <citation type="submission" date="2019-08" db="EMBL/GenBank/DDBJ databases">
        <authorList>
            <person name="Alioto T."/>
            <person name="Alioto T."/>
            <person name="Gomez Garrido J."/>
        </authorList>
    </citation>
    <scope>NUCLEOTIDE SEQUENCE [LARGE SCALE GENOMIC DNA]</scope>
</reference>
<dbReference type="InterPro" id="IPR039031">
    <property type="entry name" value="Mucolipin"/>
</dbReference>
<evidence type="ECO:0000313" key="17">
    <source>
        <dbReference type="Proteomes" id="UP000325440"/>
    </source>
</evidence>
<comment type="subcellular location">
    <subcellularLocation>
        <location evidence="2">Cell membrane</location>
        <topology evidence="2">Multi-pass membrane protein</topology>
    </subcellularLocation>
    <subcellularLocation>
        <location evidence="1">Endosome membrane</location>
        <topology evidence="1">Multi-pass membrane protein</topology>
    </subcellularLocation>
</comment>
<keyword evidence="4" id="KW-1003">Cell membrane</keyword>
<dbReference type="Gene3D" id="1.10.287.70">
    <property type="match status" value="1"/>
</dbReference>
<feature type="transmembrane region" description="Helical" evidence="13">
    <location>
        <begin position="371"/>
        <end position="393"/>
    </location>
</feature>
<comment type="catalytic activity">
    <reaction evidence="12">
        <text>Ca(2+)(in) = Ca(2+)(out)</text>
        <dbReference type="Rhea" id="RHEA:29671"/>
        <dbReference type="ChEBI" id="CHEBI:29108"/>
    </reaction>
</comment>
<dbReference type="InterPro" id="IPR013122">
    <property type="entry name" value="PKD1_2_channel"/>
</dbReference>
<dbReference type="OrthoDB" id="263481at2759"/>
<keyword evidence="5 13" id="KW-0812">Transmembrane</keyword>
<evidence type="ECO:0000256" key="6">
    <source>
        <dbReference type="ARBA" id="ARBA00022753"/>
    </source>
</evidence>
<evidence type="ECO:0000256" key="3">
    <source>
        <dbReference type="ARBA" id="ARBA00022448"/>
    </source>
</evidence>
<evidence type="ECO:0000256" key="13">
    <source>
        <dbReference type="SAM" id="Phobius"/>
    </source>
</evidence>
<evidence type="ECO:0000259" key="15">
    <source>
        <dbReference type="Pfam" id="PF21381"/>
    </source>
</evidence>
<dbReference type="Pfam" id="PF08016">
    <property type="entry name" value="PKD_channel"/>
    <property type="match status" value="1"/>
</dbReference>
<proteinExistence type="predicted"/>
<evidence type="ECO:0000256" key="7">
    <source>
        <dbReference type="ARBA" id="ARBA00022989"/>
    </source>
</evidence>
<evidence type="ECO:0000259" key="14">
    <source>
        <dbReference type="Pfam" id="PF08016"/>
    </source>
</evidence>
<keyword evidence="11" id="KW-0407">Ion channel</keyword>
<evidence type="ECO:0000313" key="16">
    <source>
        <dbReference type="EMBL" id="VVC30120.1"/>
    </source>
</evidence>
<evidence type="ECO:0000256" key="11">
    <source>
        <dbReference type="ARBA" id="ARBA00023303"/>
    </source>
</evidence>
<dbReference type="PANTHER" id="PTHR12127">
    <property type="entry name" value="MUCOLIPIN"/>
    <property type="match status" value="1"/>
</dbReference>
<dbReference type="GO" id="GO:0072345">
    <property type="term" value="F:NAADP-sensitive calcium-release channel activity"/>
    <property type="evidence" value="ECO:0007669"/>
    <property type="project" value="TreeGrafter"/>
</dbReference>
<feature type="transmembrane region" description="Helical" evidence="13">
    <location>
        <begin position="405"/>
        <end position="428"/>
    </location>
</feature>
<dbReference type="Proteomes" id="UP000325440">
    <property type="component" value="Unassembled WGS sequence"/>
</dbReference>
<keyword evidence="7 13" id="KW-1133">Transmembrane helix</keyword>
<feature type="domain" description="Mucolipin extracytosolic" evidence="15">
    <location>
        <begin position="110"/>
        <end position="303"/>
    </location>
</feature>
<gene>
    <name evidence="16" type="ORF">CINCED_3A015196</name>
</gene>
<dbReference type="AlphaFoldDB" id="A0A5E4MCY3"/>
<dbReference type="InterPro" id="IPR049134">
    <property type="entry name" value="MCLN_ECD"/>
</dbReference>
<protein>
    <submittedName>
        <fullName evidence="16">Polycystin cation channel, PKD1/PKD2</fullName>
    </submittedName>
</protein>
<evidence type="ECO:0000256" key="12">
    <source>
        <dbReference type="ARBA" id="ARBA00036634"/>
    </source>
</evidence>
<sequence length="620" mass="72513">MYHLIYKDVTNCSTNQTVAQKELPDRSNGHEGYESDDLLLEDEEDSHPYSDEYVQLERKMRNRLTFFFMNPIEKWKTRRRFPYKFLVQIIKIILVTLQLTLFAHNRYSHVNYTWGNRVTFSHLFIKGWDAAREIVSYPPAQGPLAIYNIDSFYSTINFAVNGYANISNAIGSYSYLNEDGRVVNPLFCVMHYKESTVFGFNESYFFNGEIDQDCLNITITTDIKTKGFSIQDYLKIHNKTIIFSSLLKAKLKFTLKTVNLKVAGKYTPPDCYKFEIQMTLNNEDMDGQVLVELDVNPFRLNCKGDIEYINNNQVESTFRSLLNYSIIITCGISMILCSRAIFRAQLLKFETIRYFEDMLKSKLSNKARWEFWNLWYIMIIINDILIICGSGIKEQIEKKQFIGDQWNLCSVLLGTGNLLVWFGVLRYLTFFKTYNGVILTLRQAFPNTARFILCAILLYAGFTFCGWLVLGPYHMKFRSLASTSECLFSLINGDDMYATFTIMATKSSLLWWFSRLYLYCFISLFIYVVINLFLSVIIDSYETIKNQSHENILMTDLEKFMKEGTFSTSTFDITEETDDWANLSFTQTIRSIFCSCRILMKNVRQTCIYIIYQRSRHLIV</sequence>
<keyword evidence="10" id="KW-1015">Disulfide bond</keyword>
<evidence type="ECO:0000256" key="9">
    <source>
        <dbReference type="ARBA" id="ARBA00023136"/>
    </source>
</evidence>
<dbReference type="FunFam" id="1.10.287.70:FF:000033">
    <property type="entry name" value="Mucolipin 1"/>
    <property type="match status" value="1"/>
</dbReference>
<dbReference type="PANTHER" id="PTHR12127:SF7">
    <property type="entry name" value="SD02261P"/>
    <property type="match status" value="1"/>
</dbReference>
<keyword evidence="17" id="KW-1185">Reference proteome</keyword>
<keyword evidence="8" id="KW-0406">Ion transport</keyword>